<dbReference type="SUPFAM" id="SSF51735">
    <property type="entry name" value="NAD(P)-binding Rossmann-fold domains"/>
    <property type="match status" value="1"/>
</dbReference>
<name>A0A915EQL4_9BILA</name>
<proteinExistence type="predicted"/>
<organism evidence="2 3">
    <name type="scientific">Ditylenchus dipsaci</name>
    <dbReference type="NCBI Taxonomy" id="166011"/>
    <lineage>
        <taxon>Eukaryota</taxon>
        <taxon>Metazoa</taxon>
        <taxon>Ecdysozoa</taxon>
        <taxon>Nematoda</taxon>
        <taxon>Chromadorea</taxon>
        <taxon>Rhabditida</taxon>
        <taxon>Tylenchina</taxon>
        <taxon>Tylenchomorpha</taxon>
        <taxon>Sphaerularioidea</taxon>
        <taxon>Anguinidae</taxon>
        <taxon>Anguininae</taxon>
        <taxon>Ditylenchus</taxon>
    </lineage>
</organism>
<keyword evidence="2" id="KW-1185">Reference proteome</keyword>
<evidence type="ECO:0000313" key="2">
    <source>
        <dbReference type="Proteomes" id="UP000887574"/>
    </source>
</evidence>
<dbReference type="InterPro" id="IPR001509">
    <property type="entry name" value="Epimerase_deHydtase"/>
</dbReference>
<protein>
    <submittedName>
        <fullName evidence="3">NAD-dependent epimerase/dehydratase domain-containing protein</fullName>
    </submittedName>
</protein>
<dbReference type="AlphaFoldDB" id="A0A915EQL4"/>
<sequence length="219" mass="24516">MVSFANKDSQSLRMCILGGGGYLGSCLTEKLQKDGHFVVVLDLNFENLPQIIFDEFRLKRIKGSILNPVILAQALKECDACFHLVGYGIFGSASAFVLAEIALRNPDSVANGNIYHIVDAGPPVHPFFFWNPLISYLNPNLTNHQIPFWLAHSITYCMEMLYKVCGVEPLMTRMDASALSTHRTFSIQKAVDHLGYQPVNNHCLEATIEHFEKYGKHAN</sequence>
<dbReference type="WBParaSite" id="jg8436">
    <property type="protein sequence ID" value="jg8436"/>
    <property type="gene ID" value="jg8436"/>
</dbReference>
<dbReference type="InterPro" id="IPR036291">
    <property type="entry name" value="NAD(P)-bd_dom_sf"/>
</dbReference>
<feature type="domain" description="NAD-dependent epimerase/dehydratase" evidence="1">
    <location>
        <begin position="15"/>
        <end position="88"/>
    </location>
</feature>
<dbReference type="Gene3D" id="3.40.50.720">
    <property type="entry name" value="NAD(P)-binding Rossmann-like Domain"/>
    <property type="match status" value="2"/>
</dbReference>
<evidence type="ECO:0000259" key="1">
    <source>
        <dbReference type="Pfam" id="PF01370"/>
    </source>
</evidence>
<reference evidence="3" key="1">
    <citation type="submission" date="2022-11" db="UniProtKB">
        <authorList>
            <consortium name="WormBaseParasite"/>
        </authorList>
    </citation>
    <scope>IDENTIFICATION</scope>
</reference>
<evidence type="ECO:0000313" key="3">
    <source>
        <dbReference type="WBParaSite" id="jg8436"/>
    </source>
</evidence>
<accession>A0A915EQL4</accession>
<dbReference type="Pfam" id="PF01370">
    <property type="entry name" value="Epimerase"/>
    <property type="match status" value="1"/>
</dbReference>
<dbReference type="Proteomes" id="UP000887574">
    <property type="component" value="Unplaced"/>
</dbReference>